<dbReference type="EMBL" id="CP032869">
    <property type="protein sequence ID" value="AYL98545.1"/>
    <property type="molecule type" value="Genomic_DNA"/>
</dbReference>
<dbReference type="KEGG" id="muh:HYN43_026135"/>
<organism evidence="1 2">
    <name type="scientific">Mucilaginibacter celer</name>
    <dbReference type="NCBI Taxonomy" id="2305508"/>
    <lineage>
        <taxon>Bacteria</taxon>
        <taxon>Pseudomonadati</taxon>
        <taxon>Bacteroidota</taxon>
        <taxon>Sphingobacteriia</taxon>
        <taxon>Sphingobacteriales</taxon>
        <taxon>Sphingobacteriaceae</taxon>
        <taxon>Mucilaginibacter</taxon>
    </lineage>
</organism>
<evidence type="ECO:0000313" key="1">
    <source>
        <dbReference type="EMBL" id="AYL98545.1"/>
    </source>
</evidence>
<protein>
    <submittedName>
        <fullName evidence="1">Uncharacterized protein</fullName>
    </submittedName>
</protein>
<dbReference type="AlphaFoldDB" id="A0A494W4Y3"/>
<keyword evidence="2" id="KW-1185">Reference proteome</keyword>
<proteinExistence type="predicted"/>
<evidence type="ECO:0000313" key="2">
    <source>
        <dbReference type="Proteomes" id="UP000270046"/>
    </source>
</evidence>
<accession>A0A494W4Y3</accession>
<name>A0A494W4Y3_9SPHI</name>
<sequence>MLTLADDIRGANINNKTIYANHFIIEGKKSLKLFSNFDQFKLYYKKLTDASNKKSVTLAPTVPMQLRQTILIMM</sequence>
<dbReference type="Proteomes" id="UP000270046">
    <property type="component" value="Chromosome"/>
</dbReference>
<dbReference type="OrthoDB" id="9917129at2"/>
<reference evidence="1 2" key="1">
    <citation type="submission" date="2018-10" db="EMBL/GenBank/DDBJ databases">
        <title>Genome sequencing of Mucilaginibacter sp. HYN0043.</title>
        <authorList>
            <person name="Kim M."/>
            <person name="Yi H."/>
        </authorList>
    </citation>
    <scope>NUCLEOTIDE SEQUENCE [LARGE SCALE GENOMIC DNA]</scope>
    <source>
        <strain evidence="1 2">HYN0043</strain>
    </source>
</reference>
<gene>
    <name evidence="1" type="ORF">HYN43_026135</name>
</gene>